<feature type="chain" id="PRO_5047370849" evidence="1">
    <location>
        <begin position="34"/>
        <end position="477"/>
    </location>
</feature>
<keyword evidence="3" id="KW-1185">Reference proteome</keyword>
<dbReference type="RefSeq" id="WP_237818584.1">
    <property type="nucleotide sequence ID" value="NZ_JAKLTQ010000002.1"/>
</dbReference>
<evidence type="ECO:0000313" key="3">
    <source>
        <dbReference type="Proteomes" id="UP001165368"/>
    </source>
</evidence>
<proteinExistence type="predicted"/>
<dbReference type="Proteomes" id="UP001165368">
    <property type="component" value="Unassembled WGS sequence"/>
</dbReference>
<protein>
    <submittedName>
        <fullName evidence="2">Uncharacterized protein</fullName>
    </submittedName>
</protein>
<dbReference type="EMBL" id="JAKLTQ010000002">
    <property type="protein sequence ID" value="MCG2621410.1"/>
    <property type="molecule type" value="Genomic_DNA"/>
</dbReference>
<gene>
    <name evidence="2" type="ORF">LVY72_05705</name>
</gene>
<dbReference type="Gene3D" id="2.60.40.2700">
    <property type="match status" value="2"/>
</dbReference>
<accession>A0ABS9L451</accession>
<comment type="caution">
    <text evidence="2">The sequence shown here is derived from an EMBL/GenBank/DDBJ whole genome shotgun (WGS) entry which is preliminary data.</text>
</comment>
<keyword evidence="1" id="KW-0732">Signal</keyword>
<feature type="signal peptide" evidence="1">
    <location>
        <begin position="1"/>
        <end position="33"/>
    </location>
</feature>
<name>A0ABS9L451_9MICC</name>
<evidence type="ECO:0000256" key="1">
    <source>
        <dbReference type="SAM" id="SignalP"/>
    </source>
</evidence>
<reference evidence="2" key="1">
    <citation type="submission" date="2022-01" db="EMBL/GenBank/DDBJ databases">
        <authorList>
            <person name="Jo J.-H."/>
            <person name="Im W.-T."/>
        </authorList>
    </citation>
    <scope>NUCLEOTIDE SEQUENCE</scope>
    <source>
        <strain evidence="2">I2-34</strain>
    </source>
</reference>
<evidence type="ECO:0000313" key="2">
    <source>
        <dbReference type="EMBL" id="MCG2621410.1"/>
    </source>
</evidence>
<organism evidence="2 3">
    <name type="scientific">Arthrobacter hankyongi</name>
    <dbReference type="NCBI Taxonomy" id="2904801"/>
    <lineage>
        <taxon>Bacteria</taxon>
        <taxon>Bacillati</taxon>
        <taxon>Actinomycetota</taxon>
        <taxon>Actinomycetes</taxon>
        <taxon>Micrococcales</taxon>
        <taxon>Micrococcaceae</taxon>
        <taxon>Arthrobacter</taxon>
    </lineage>
</organism>
<sequence length="477" mass="50943">MKKYIPGWRETGLSIMTASALLLGGLAAAPAAAATTSNVPSSIAIQTAVTTPKITGEVKVGSRISIDLGDAANIDWAYLVLYLDGEWEDMLDPVGGTFHYTIPAHAAGKRLTFEVSTWSEGEPEEFTLDAGMVTGGTIKPFKSLKITGTARYGSTLKVSAGWPSGSKPSYQWYRGSAKINNATKSSYKLTPKDIGKTIQVKAMVTKPGFNSYSGTAKSAKVGQGAFSTKTAPKISGTKKAGHTLKVSKGSYAAKPSSYSYRWYRGSSRIKGATKSSYRLTASDVGKKITAKVTIKRAYYSTRTVASRSVSIPRPPKPPRVVISHDGTYRVGSGIKPGLYKATGGDTCYWATLDGFSGSFSDINNNYLGTGNTYVRITSSDRGFETRGCGNWKTVSSSGARASKITRDGTYRVGIDIKAGTYVAKRSGNACYWATVNDFTSDFADLEDNYFGPARTIVEIPSGTVGFEVRGCGTLVRQ</sequence>